<dbReference type="Pfam" id="PF01740">
    <property type="entry name" value="STAS"/>
    <property type="match status" value="1"/>
</dbReference>
<dbReference type="PANTHER" id="PTHR33495:SF2">
    <property type="entry name" value="ANTI-SIGMA FACTOR ANTAGONIST TM_1081-RELATED"/>
    <property type="match status" value="1"/>
</dbReference>
<dbReference type="InterPro" id="IPR002645">
    <property type="entry name" value="STAS_dom"/>
</dbReference>
<gene>
    <name evidence="4" type="ORF">FHX34_106221</name>
</gene>
<evidence type="ECO:0000313" key="4">
    <source>
        <dbReference type="EMBL" id="TWG11491.1"/>
    </source>
</evidence>
<dbReference type="SUPFAM" id="SSF52091">
    <property type="entry name" value="SpoIIaa-like"/>
    <property type="match status" value="1"/>
</dbReference>
<dbReference type="GO" id="GO:0043856">
    <property type="term" value="F:anti-sigma factor antagonist activity"/>
    <property type="evidence" value="ECO:0007669"/>
    <property type="project" value="InterPro"/>
</dbReference>
<dbReference type="PROSITE" id="PS50801">
    <property type="entry name" value="STAS"/>
    <property type="match status" value="1"/>
</dbReference>
<evidence type="ECO:0000259" key="3">
    <source>
        <dbReference type="PROSITE" id="PS50801"/>
    </source>
</evidence>
<comment type="caution">
    <text evidence="4">The sequence shown here is derived from an EMBL/GenBank/DDBJ whole genome shotgun (WGS) entry which is preliminary data.</text>
</comment>
<evidence type="ECO:0000313" key="5">
    <source>
        <dbReference type="Proteomes" id="UP000320239"/>
    </source>
</evidence>
<sequence>MNITAHADGDGITRLALAGDLDMATAERLDEQVGLSVTETRPSRLVIDATGLTFCDSSGIHALVRARDTAHRHGSAFVLTNLTGMARRTLEITGLLGPLTTVSGGDAGF</sequence>
<dbReference type="EMBL" id="VIWY01000006">
    <property type="protein sequence ID" value="TWG11491.1"/>
    <property type="molecule type" value="Genomic_DNA"/>
</dbReference>
<dbReference type="Proteomes" id="UP000320239">
    <property type="component" value="Unassembled WGS sequence"/>
</dbReference>
<proteinExistence type="inferred from homology"/>
<dbReference type="InterPro" id="IPR036513">
    <property type="entry name" value="STAS_dom_sf"/>
</dbReference>
<feature type="domain" description="STAS" evidence="3">
    <location>
        <begin position="10"/>
        <end position="109"/>
    </location>
</feature>
<dbReference type="OrthoDB" id="3298352at2"/>
<dbReference type="RefSeq" id="WP_122978139.1">
    <property type="nucleotide sequence ID" value="NZ_BOMX01000134.1"/>
</dbReference>
<dbReference type="Gene3D" id="3.30.750.24">
    <property type="entry name" value="STAS domain"/>
    <property type="match status" value="1"/>
</dbReference>
<dbReference type="NCBIfam" id="TIGR00377">
    <property type="entry name" value="ant_ant_sig"/>
    <property type="match status" value="1"/>
</dbReference>
<dbReference type="AlphaFoldDB" id="A0A561VIP6"/>
<name>A0A561VIP6_ACTTI</name>
<protein>
    <recommendedName>
        <fullName evidence="2">Anti-sigma factor antagonist</fullName>
    </recommendedName>
</protein>
<dbReference type="CDD" id="cd07043">
    <property type="entry name" value="STAS_anti-anti-sigma_factors"/>
    <property type="match status" value="1"/>
</dbReference>
<dbReference type="PANTHER" id="PTHR33495">
    <property type="entry name" value="ANTI-SIGMA FACTOR ANTAGONIST TM_1081-RELATED-RELATED"/>
    <property type="match status" value="1"/>
</dbReference>
<dbReference type="InterPro" id="IPR003658">
    <property type="entry name" value="Anti-sigma_ant"/>
</dbReference>
<evidence type="ECO:0000256" key="1">
    <source>
        <dbReference type="ARBA" id="ARBA00009013"/>
    </source>
</evidence>
<reference evidence="4 5" key="1">
    <citation type="submission" date="2019-06" db="EMBL/GenBank/DDBJ databases">
        <title>Sequencing the genomes of 1000 actinobacteria strains.</title>
        <authorList>
            <person name="Klenk H.-P."/>
        </authorList>
    </citation>
    <scope>NUCLEOTIDE SEQUENCE [LARGE SCALE GENOMIC DNA]</scope>
    <source>
        <strain evidence="4 5">DSM 43866</strain>
    </source>
</reference>
<comment type="similarity">
    <text evidence="1 2">Belongs to the anti-sigma-factor antagonist family.</text>
</comment>
<accession>A0A561VIP6</accession>
<keyword evidence="5" id="KW-1185">Reference proteome</keyword>
<evidence type="ECO:0000256" key="2">
    <source>
        <dbReference type="RuleBase" id="RU003749"/>
    </source>
</evidence>
<organism evidence="4 5">
    <name type="scientific">Actinoplanes teichomyceticus</name>
    <dbReference type="NCBI Taxonomy" id="1867"/>
    <lineage>
        <taxon>Bacteria</taxon>
        <taxon>Bacillati</taxon>
        <taxon>Actinomycetota</taxon>
        <taxon>Actinomycetes</taxon>
        <taxon>Micromonosporales</taxon>
        <taxon>Micromonosporaceae</taxon>
        <taxon>Actinoplanes</taxon>
    </lineage>
</organism>